<dbReference type="AlphaFoldDB" id="A0A7W7LEX2"/>
<dbReference type="SUPFAM" id="SSF55729">
    <property type="entry name" value="Acyl-CoA N-acyltransferases (Nat)"/>
    <property type="match status" value="1"/>
</dbReference>
<organism evidence="5 6">
    <name type="scientific">Streptomyces netropsis</name>
    <name type="common">Streptoverticillium netropsis</name>
    <dbReference type="NCBI Taxonomy" id="55404"/>
    <lineage>
        <taxon>Bacteria</taxon>
        <taxon>Bacillati</taxon>
        <taxon>Actinomycetota</taxon>
        <taxon>Actinomycetes</taxon>
        <taxon>Kitasatosporales</taxon>
        <taxon>Streptomycetaceae</taxon>
        <taxon>Streptomyces</taxon>
    </lineage>
</organism>
<dbReference type="InterPro" id="IPR000182">
    <property type="entry name" value="GNAT_dom"/>
</dbReference>
<keyword evidence="5" id="KW-0689">Ribosomal protein</keyword>
<dbReference type="Pfam" id="PF00583">
    <property type="entry name" value="Acetyltransf_1"/>
    <property type="match status" value="1"/>
</dbReference>
<proteinExistence type="predicted"/>
<dbReference type="Proteomes" id="UP000556436">
    <property type="component" value="Unassembled WGS sequence"/>
</dbReference>
<keyword evidence="6" id="KW-1185">Reference proteome</keyword>
<keyword evidence="5" id="KW-0687">Ribonucleoprotein</keyword>
<feature type="domain" description="N-acetyltransferase" evidence="4">
    <location>
        <begin position="29"/>
        <end position="198"/>
    </location>
</feature>
<evidence type="ECO:0000256" key="3">
    <source>
        <dbReference type="SAM" id="MobiDB-lite"/>
    </source>
</evidence>
<dbReference type="InterPro" id="IPR016181">
    <property type="entry name" value="Acyl_CoA_acyltransferase"/>
</dbReference>
<dbReference type="EMBL" id="JACHJG010000009">
    <property type="protein sequence ID" value="MBB4888448.1"/>
    <property type="molecule type" value="Genomic_DNA"/>
</dbReference>
<keyword evidence="1" id="KW-0808">Transferase</keyword>
<keyword evidence="2" id="KW-0012">Acyltransferase</keyword>
<dbReference type="RefSeq" id="WP_184736069.1">
    <property type="nucleotide sequence ID" value="NZ_BMRW01000007.1"/>
</dbReference>
<evidence type="ECO:0000313" key="5">
    <source>
        <dbReference type="EMBL" id="MBB4888448.1"/>
    </source>
</evidence>
<evidence type="ECO:0000256" key="2">
    <source>
        <dbReference type="ARBA" id="ARBA00023315"/>
    </source>
</evidence>
<dbReference type="PROSITE" id="PS51186">
    <property type="entry name" value="GNAT"/>
    <property type="match status" value="1"/>
</dbReference>
<gene>
    <name evidence="5" type="ORF">FHS38_004517</name>
</gene>
<comment type="caution">
    <text evidence="5">The sequence shown here is derived from an EMBL/GenBank/DDBJ whole genome shotgun (WGS) entry which is preliminary data.</text>
</comment>
<dbReference type="PANTHER" id="PTHR43877:SF2">
    <property type="entry name" value="AMINOALKYLPHOSPHONATE N-ACETYLTRANSFERASE-RELATED"/>
    <property type="match status" value="1"/>
</dbReference>
<evidence type="ECO:0000259" key="4">
    <source>
        <dbReference type="PROSITE" id="PS51186"/>
    </source>
</evidence>
<sequence>MTSIEHTSVVYRVARAEESDAALALDNSFTTDSVIEVTSTDDGFRLREVAVDPPLRKVFPDDEEDEEDGGVDGGGEEGGPDDGTSTTRVVVALDGDGALCGAITTEFTAWNSRLVIADVRVAPGHRGRGVGRGLMDRALDHGRELGARTAWLEVTNVNAPAVRAYRRMGFTLCGVDVTLYTGTASEGEQALFMSRPLTT</sequence>
<evidence type="ECO:0000256" key="1">
    <source>
        <dbReference type="ARBA" id="ARBA00022679"/>
    </source>
</evidence>
<reference evidence="5 6" key="1">
    <citation type="submission" date="2020-08" db="EMBL/GenBank/DDBJ databases">
        <title>Genomic Encyclopedia of Type Strains, Phase III (KMG-III): the genomes of soil and plant-associated and newly described type strains.</title>
        <authorList>
            <person name="Whitman W."/>
        </authorList>
    </citation>
    <scope>NUCLEOTIDE SEQUENCE [LARGE SCALE GENOMIC DNA]</scope>
    <source>
        <strain evidence="5 6">CECT 3265</strain>
    </source>
</reference>
<dbReference type="Gene3D" id="3.40.630.30">
    <property type="match status" value="1"/>
</dbReference>
<feature type="compositionally biased region" description="Acidic residues" evidence="3">
    <location>
        <begin position="61"/>
        <end position="80"/>
    </location>
</feature>
<evidence type="ECO:0000313" key="6">
    <source>
        <dbReference type="Proteomes" id="UP000556436"/>
    </source>
</evidence>
<protein>
    <submittedName>
        <fullName evidence="5">Ribosomal protein S18 acetylase RimI-like enzyme</fullName>
    </submittedName>
</protein>
<name>A0A7W7LEX2_STRNE</name>
<accession>A0A7W7LEX2</accession>
<dbReference type="PANTHER" id="PTHR43877">
    <property type="entry name" value="AMINOALKYLPHOSPHONATE N-ACETYLTRANSFERASE-RELATED-RELATED"/>
    <property type="match status" value="1"/>
</dbReference>
<dbReference type="GO" id="GO:0016747">
    <property type="term" value="F:acyltransferase activity, transferring groups other than amino-acyl groups"/>
    <property type="evidence" value="ECO:0007669"/>
    <property type="project" value="InterPro"/>
</dbReference>
<feature type="region of interest" description="Disordered" evidence="3">
    <location>
        <begin position="55"/>
        <end position="87"/>
    </location>
</feature>
<dbReference type="InterPro" id="IPR050832">
    <property type="entry name" value="Bact_Acetyltransf"/>
</dbReference>
<dbReference type="GO" id="GO:0005840">
    <property type="term" value="C:ribosome"/>
    <property type="evidence" value="ECO:0007669"/>
    <property type="project" value="UniProtKB-KW"/>
</dbReference>